<gene>
    <name evidence="1" type="ORF">PHO31112_03309</name>
</gene>
<keyword evidence="1" id="KW-0808">Transferase</keyword>
<reference evidence="1 2" key="1">
    <citation type="submission" date="2019-08" db="EMBL/GenBank/DDBJ databases">
        <authorList>
            <person name="Peeters C."/>
        </authorList>
    </citation>
    <scope>NUCLEOTIDE SEQUENCE [LARGE SCALE GENOMIC DNA]</scope>
    <source>
        <strain evidence="1 2">LMG 31112</strain>
    </source>
</reference>
<proteinExistence type="predicted"/>
<dbReference type="Proteomes" id="UP000343317">
    <property type="component" value="Unassembled WGS sequence"/>
</dbReference>
<organism evidence="1 2">
    <name type="scientific">Pandoraea horticolens</name>
    <dbReference type="NCBI Taxonomy" id="2508298"/>
    <lineage>
        <taxon>Bacteria</taxon>
        <taxon>Pseudomonadati</taxon>
        <taxon>Pseudomonadota</taxon>
        <taxon>Betaproteobacteria</taxon>
        <taxon>Burkholderiales</taxon>
        <taxon>Burkholderiaceae</taxon>
        <taxon>Pandoraea</taxon>
    </lineage>
</organism>
<dbReference type="EMBL" id="CABPSM010000010">
    <property type="protein sequence ID" value="VVE24666.1"/>
    <property type="molecule type" value="Genomic_DNA"/>
</dbReference>
<dbReference type="AlphaFoldDB" id="A0A5E4WNT9"/>
<keyword evidence="1" id="KW-0695">RNA-directed DNA polymerase</keyword>
<keyword evidence="1" id="KW-0548">Nucleotidyltransferase</keyword>
<accession>A0A5E4WNT9</accession>
<evidence type="ECO:0000313" key="1">
    <source>
        <dbReference type="EMBL" id="VVE24666.1"/>
    </source>
</evidence>
<evidence type="ECO:0000313" key="2">
    <source>
        <dbReference type="Proteomes" id="UP000343317"/>
    </source>
</evidence>
<name>A0A5E4WNT9_9BURK</name>
<dbReference type="GO" id="GO:0003964">
    <property type="term" value="F:RNA-directed DNA polymerase activity"/>
    <property type="evidence" value="ECO:0007669"/>
    <property type="project" value="UniProtKB-KW"/>
</dbReference>
<sequence length="51" mass="6115">MYRELRALGASEVDARKVAANNRCWWRNSYRRLKRAMPLAYFDRLGVPWLS</sequence>
<protein>
    <submittedName>
        <fullName evidence="1">RNA-directed DNA polymerase</fullName>
    </submittedName>
</protein>
<keyword evidence="2" id="KW-1185">Reference proteome</keyword>